<dbReference type="InterPro" id="IPR004871">
    <property type="entry name" value="RSE1/DDB1/CPSF1_C"/>
</dbReference>
<evidence type="ECO:0000259" key="5">
    <source>
        <dbReference type="Pfam" id="PF23726"/>
    </source>
</evidence>
<dbReference type="InterPro" id="IPR015943">
    <property type="entry name" value="WD40/YVTN_repeat-like_dom_sf"/>
</dbReference>
<dbReference type="InterPro" id="IPR058543">
    <property type="entry name" value="Beta-prop_RSE1/DDB1/CPSF1_2nd"/>
</dbReference>
<feature type="domain" description="RSE1/DDB1/CPSF1 C-terminal" evidence="3">
    <location>
        <begin position="1038"/>
        <end position="1393"/>
    </location>
</feature>
<feature type="domain" description="RSE1/DDB1/CPSF1 first beta-propeller" evidence="4">
    <location>
        <begin position="42"/>
        <end position="253"/>
    </location>
</feature>
<reference evidence="6 7" key="1">
    <citation type="submission" date="2024-03" db="EMBL/GenBank/DDBJ databases">
        <title>Complete genome sequence of the green alga Chloropicon roscoffensis RCC1871.</title>
        <authorList>
            <person name="Lemieux C."/>
            <person name="Pombert J.-F."/>
            <person name="Otis C."/>
            <person name="Turmel M."/>
        </authorList>
    </citation>
    <scope>NUCLEOTIDE SEQUENCE [LARGE SCALE GENOMIC DNA]</scope>
    <source>
        <strain evidence="6 7">RCC1871</strain>
    </source>
</reference>
<dbReference type="Pfam" id="PF23726">
    <property type="entry name" value="Beta-prop_RSE1_2nd"/>
    <property type="match status" value="1"/>
</dbReference>
<evidence type="ECO:0000313" key="7">
    <source>
        <dbReference type="Proteomes" id="UP001472866"/>
    </source>
</evidence>
<feature type="domain" description="RSE1/DDB1/CPSF1 second beta-propeller" evidence="5">
    <location>
        <begin position="617"/>
        <end position="961"/>
    </location>
</feature>
<evidence type="ECO:0000259" key="4">
    <source>
        <dbReference type="Pfam" id="PF10433"/>
    </source>
</evidence>
<evidence type="ECO:0000313" key="6">
    <source>
        <dbReference type="EMBL" id="WZN60035.1"/>
    </source>
</evidence>
<sequence length="1428" mass="156468">MSFGCYKDVFEPTCVRACAAGSFTRPRRDLAAQDAGPSSSSREVAVLKGSNLLELYQALDCEGGGGRTQIKFRLLRSVQLGGLVNEIETLPGRTTSQRDALVLLSESAQVSVIEYDPGADNAVDGFRTTSLHSFADHDAMTLARNESRARRRLRCDPQGRLCAMLFYSDFLALMPTREHNLDELFQADMAESAKAGEKNAQVPAAANRLNRGGDVISLLEVCKLSYVRDICFLHGYNEPVLCLLHESGSPQSASRGPTWSGRLRDAKDTCGIKAFSINTTHKRYPKLMEKSNLPYDAFAVKGVPGVGGKCLVLCSDYILLLDHRTMSAVAVNRFAYPGFACEIPMDKMDEPRGGDQQHSMNVLQARKNAYLVIPEVVSEVSKIAQNESAMMLDLNDCKLTWLECFKQKEGGGFGRVHGLLSLKSGQLVHFTVRIDSGSVRTSTASKVFEFKSCGSSSVPSCISVLSDTLVFLGSRLGNSALLRCRVTSSGSAKASSENLVEDEGSLAQEVMDKSAVGEGNEEDELEKALFTSEVATDHDALVLTVCDRLSNLGPILDMATMSTDSSKKEDVAVAACVGHGKHGAIAILSQTWRYDKLLQVDLNDIKFLQTVHSFKGDEKDRLSEEHFHAYLVLSTSDSTMVLETKEELELITERMSFVTNFPTICAGNLLRKTRIVQVYKEGVRVMRGSEVEKDVGCKDLCEGQQSEIVDACVCDPYILFLLGDGTLGLLEGSADEKGRVVVNLGSERRRNVTCMSVVENRGGYFGASESHLAILCDASGGLEVISLPRLSSVFRSSAVHEGFKRLEEATSMKVEDGGDQRGEASLCVAQIDCQADRLTKELWVSFLLSDGFLYVYRLDQCQRTRGFFFSRVNILNEFLLVSEASSRVQRKMVRLENVNGHYGYFITGDNPYVVFVGQGQVRVYSASKDGPVTSITGFHNVNCNHGFVFATENGQVNVCNLNARFSSKFSWCAEVKHVGSTVHKITYSAETRVLAALVSKVIPYRKRKPEEGGGDAHATNVYAAQEAAVAAEAREESFEVQLISAETLEVLWSHALAPAEIGLSISSVYIKNQTDESMSSIIAVGTATPRGEDYPCRGNVYLFKIEKQDIPNAELGQPRVKWGGSLVSTKDFRGAPGGGGVHVVSCLDGYLLVGIGIKVLLFKWNGEYPPATPPGYPDIPQLEQCGFFDSTLFTSSLATVKKFVLSGDSMRGIHFLRWLDQGNDSRKVLQLLSHDFSKPPIHHVQFLIDGSTLTIMGVDMFGNIRTYAFDPSDPDSFKGKKLLGRSVFYSGSRVSRVGRITAKAPSDSPAATVSHRIGVCLSTYDASLGMLFPLDETTFKRLQSLQNKLITSVIQVAGLNPHKFRQAKYADTAPGEAQGSEKILDGSVVWKYLQLTTEEQNDMARLIGSRRETVLKNLRALSRSMFIY</sequence>
<dbReference type="Pfam" id="PF10433">
    <property type="entry name" value="Beta-prop_RSE1_1st"/>
    <property type="match status" value="1"/>
</dbReference>
<proteinExistence type="predicted"/>
<dbReference type="Proteomes" id="UP001472866">
    <property type="component" value="Chromosome 02"/>
</dbReference>
<comment type="subcellular location">
    <subcellularLocation>
        <location evidence="1">Nucleus</location>
    </subcellularLocation>
</comment>
<keyword evidence="7" id="KW-1185">Reference proteome</keyword>
<name>A0AAX4P2S7_9CHLO</name>
<evidence type="ECO:0000256" key="2">
    <source>
        <dbReference type="ARBA" id="ARBA00023242"/>
    </source>
</evidence>
<accession>A0AAX4P2S7</accession>
<evidence type="ECO:0000259" key="3">
    <source>
        <dbReference type="Pfam" id="PF03178"/>
    </source>
</evidence>
<dbReference type="GO" id="GO:0003676">
    <property type="term" value="F:nucleic acid binding"/>
    <property type="evidence" value="ECO:0007669"/>
    <property type="project" value="InterPro"/>
</dbReference>
<keyword evidence="2" id="KW-0539">Nucleus</keyword>
<dbReference type="Gene3D" id="2.130.10.10">
    <property type="entry name" value="YVTN repeat-like/Quinoprotein amine dehydrogenase"/>
    <property type="match status" value="3"/>
</dbReference>
<dbReference type="InterPro" id="IPR050358">
    <property type="entry name" value="RSE1/DDB1/CFT1"/>
</dbReference>
<protein>
    <submittedName>
        <fullName evidence="6">Subunit 1 of cleavage and polyadenylation specificity factor</fullName>
    </submittedName>
</protein>
<dbReference type="InterPro" id="IPR018846">
    <property type="entry name" value="Beta-prop_RSE1/DDB1/CPSF1_1st"/>
</dbReference>
<dbReference type="EMBL" id="CP151502">
    <property type="protein sequence ID" value="WZN60035.1"/>
    <property type="molecule type" value="Genomic_DNA"/>
</dbReference>
<dbReference type="PANTHER" id="PTHR10644">
    <property type="entry name" value="DNA REPAIR/RNA PROCESSING CPSF FAMILY"/>
    <property type="match status" value="1"/>
</dbReference>
<dbReference type="Pfam" id="PF03178">
    <property type="entry name" value="CPSF_A"/>
    <property type="match status" value="1"/>
</dbReference>
<evidence type="ECO:0000256" key="1">
    <source>
        <dbReference type="ARBA" id="ARBA00004123"/>
    </source>
</evidence>
<dbReference type="GO" id="GO:0005634">
    <property type="term" value="C:nucleus"/>
    <property type="evidence" value="ECO:0007669"/>
    <property type="project" value="UniProtKB-SubCell"/>
</dbReference>
<organism evidence="6 7">
    <name type="scientific">Chloropicon roscoffensis</name>
    <dbReference type="NCBI Taxonomy" id="1461544"/>
    <lineage>
        <taxon>Eukaryota</taxon>
        <taxon>Viridiplantae</taxon>
        <taxon>Chlorophyta</taxon>
        <taxon>Chloropicophyceae</taxon>
        <taxon>Chloropicales</taxon>
        <taxon>Chloropicaceae</taxon>
        <taxon>Chloropicon</taxon>
    </lineage>
</organism>
<gene>
    <name evidence="6" type="ORF">HKI87_02g15630</name>
</gene>